<proteinExistence type="predicted"/>
<name>A0A6A5KLW8_9PLEO</name>
<accession>A0A6A5KLW8</accession>
<gene>
    <name evidence="1" type="ORF">BDW02DRAFT_244047</name>
</gene>
<dbReference type="Proteomes" id="UP000800040">
    <property type="component" value="Unassembled WGS sequence"/>
</dbReference>
<keyword evidence="2" id="KW-1185">Reference proteome</keyword>
<evidence type="ECO:0000313" key="2">
    <source>
        <dbReference type="Proteomes" id="UP000800040"/>
    </source>
</evidence>
<reference evidence="1" key="1">
    <citation type="submission" date="2020-01" db="EMBL/GenBank/DDBJ databases">
        <authorList>
            <consortium name="DOE Joint Genome Institute"/>
            <person name="Haridas S."/>
            <person name="Albert R."/>
            <person name="Binder M."/>
            <person name="Bloem J."/>
            <person name="Labutti K."/>
            <person name="Salamov A."/>
            <person name="Andreopoulos B."/>
            <person name="Baker S.E."/>
            <person name="Barry K."/>
            <person name="Bills G."/>
            <person name="Bluhm B.H."/>
            <person name="Cannon C."/>
            <person name="Castanera R."/>
            <person name="Culley D.E."/>
            <person name="Daum C."/>
            <person name="Ezra D."/>
            <person name="Gonzalez J.B."/>
            <person name="Henrissat B."/>
            <person name="Kuo A."/>
            <person name="Liang C."/>
            <person name="Lipzen A."/>
            <person name="Lutzoni F."/>
            <person name="Magnuson J."/>
            <person name="Mondo S."/>
            <person name="Nolan M."/>
            <person name="Ohm R."/>
            <person name="Pangilinan J."/>
            <person name="Park H.-J."/>
            <person name="Ramirez L."/>
            <person name="Alfaro M."/>
            <person name="Sun H."/>
            <person name="Tritt A."/>
            <person name="Yoshinaga Y."/>
            <person name="Zwiers L.-H."/>
            <person name="Turgeon B.G."/>
            <person name="Goodwin S.B."/>
            <person name="Spatafora J.W."/>
            <person name="Crous P.W."/>
            <person name="Grigoriev I.V."/>
        </authorList>
    </citation>
    <scope>NUCLEOTIDE SEQUENCE</scope>
    <source>
        <strain evidence="1">P77</strain>
    </source>
</reference>
<protein>
    <submittedName>
        <fullName evidence="1">Uncharacterized protein</fullName>
    </submittedName>
</protein>
<evidence type="ECO:0000313" key="1">
    <source>
        <dbReference type="EMBL" id="KAF1836256.1"/>
    </source>
</evidence>
<dbReference type="EMBL" id="ML975275">
    <property type="protein sequence ID" value="KAF1836256.1"/>
    <property type="molecule type" value="Genomic_DNA"/>
</dbReference>
<organism evidence="1 2">
    <name type="scientific">Decorospora gaudefroyi</name>
    <dbReference type="NCBI Taxonomy" id="184978"/>
    <lineage>
        <taxon>Eukaryota</taxon>
        <taxon>Fungi</taxon>
        <taxon>Dikarya</taxon>
        <taxon>Ascomycota</taxon>
        <taxon>Pezizomycotina</taxon>
        <taxon>Dothideomycetes</taxon>
        <taxon>Pleosporomycetidae</taxon>
        <taxon>Pleosporales</taxon>
        <taxon>Pleosporineae</taxon>
        <taxon>Pleosporaceae</taxon>
        <taxon>Decorospora</taxon>
    </lineage>
</organism>
<sequence>MLLGPLLAISADSTPQTFSLVYPRLNIQTKVWRVRGRVIHSLRFRSFSVYRLSFNVVFSRFHDSCGFAHDGGYNFSEVERRPAVEGAEGWRFLGLLIRWVWWLFDRVVELAVRYQYLELSNLDIPAVLCFTACKRSNRASQSTLNVFDRRDSTAIPHCRGDKAV</sequence>
<dbReference type="AlphaFoldDB" id="A0A6A5KLW8"/>